<feature type="compositionally biased region" description="Low complexity" evidence="1">
    <location>
        <begin position="30"/>
        <end position="41"/>
    </location>
</feature>
<comment type="caution">
    <text evidence="2">The sequence shown here is derived from an EMBL/GenBank/DDBJ whole genome shotgun (WGS) entry which is preliminary data.</text>
</comment>
<reference evidence="2" key="1">
    <citation type="submission" date="2021-06" db="EMBL/GenBank/DDBJ databases">
        <authorList>
            <person name="Kallberg Y."/>
            <person name="Tangrot J."/>
            <person name="Rosling A."/>
        </authorList>
    </citation>
    <scope>NUCLEOTIDE SEQUENCE</scope>
    <source>
        <strain evidence="2">MA453B</strain>
    </source>
</reference>
<protein>
    <submittedName>
        <fullName evidence="2">1401_t:CDS:1</fullName>
    </submittedName>
</protein>
<keyword evidence="3" id="KW-1185">Reference proteome</keyword>
<evidence type="ECO:0000256" key="1">
    <source>
        <dbReference type="SAM" id="MobiDB-lite"/>
    </source>
</evidence>
<feature type="region of interest" description="Disordered" evidence="1">
    <location>
        <begin position="26"/>
        <end position="66"/>
    </location>
</feature>
<evidence type="ECO:0000313" key="2">
    <source>
        <dbReference type="EMBL" id="CAG8823858.1"/>
    </source>
</evidence>
<name>A0A9N9KEB8_9GLOM</name>
<dbReference type="AlphaFoldDB" id="A0A9N9KEB8"/>
<sequence>PDRLDPSLVTEQPDIFLTQSIPSPFATVASSSHSSSPKSSSNHIRPRTTLRSEVESLNTRVNELEA</sequence>
<organism evidence="2 3">
    <name type="scientific">Dentiscutata erythropus</name>
    <dbReference type="NCBI Taxonomy" id="1348616"/>
    <lineage>
        <taxon>Eukaryota</taxon>
        <taxon>Fungi</taxon>
        <taxon>Fungi incertae sedis</taxon>
        <taxon>Mucoromycota</taxon>
        <taxon>Glomeromycotina</taxon>
        <taxon>Glomeromycetes</taxon>
        <taxon>Diversisporales</taxon>
        <taxon>Gigasporaceae</taxon>
        <taxon>Dentiscutata</taxon>
    </lineage>
</organism>
<gene>
    <name evidence="2" type="ORF">DERYTH_LOCUS27582</name>
</gene>
<feature type="non-terminal residue" evidence="2">
    <location>
        <position position="66"/>
    </location>
</feature>
<dbReference type="Proteomes" id="UP000789405">
    <property type="component" value="Unassembled WGS sequence"/>
</dbReference>
<dbReference type="EMBL" id="CAJVPY010064016">
    <property type="protein sequence ID" value="CAG8823858.1"/>
    <property type="molecule type" value="Genomic_DNA"/>
</dbReference>
<feature type="compositionally biased region" description="Polar residues" evidence="1">
    <location>
        <begin position="49"/>
        <end position="66"/>
    </location>
</feature>
<evidence type="ECO:0000313" key="3">
    <source>
        <dbReference type="Proteomes" id="UP000789405"/>
    </source>
</evidence>
<proteinExistence type="predicted"/>
<feature type="non-terminal residue" evidence="2">
    <location>
        <position position="1"/>
    </location>
</feature>
<accession>A0A9N9KEB8</accession>